<dbReference type="RefSeq" id="WP_073709261.1">
    <property type="nucleotide sequence ID" value="NZ_MQSV01000003.1"/>
</dbReference>
<evidence type="ECO:0000313" key="1">
    <source>
        <dbReference type="EMBL" id="OKL47901.1"/>
    </source>
</evidence>
<protein>
    <submittedName>
        <fullName evidence="1">Uncharacterized protein</fullName>
    </submittedName>
</protein>
<proteinExistence type="predicted"/>
<accession>A0A1Q5PLG6</accession>
<evidence type="ECO:0000313" key="2">
    <source>
        <dbReference type="Proteomes" id="UP000186785"/>
    </source>
</evidence>
<dbReference type="Proteomes" id="UP000186785">
    <property type="component" value="Unassembled WGS sequence"/>
</dbReference>
<organism evidence="1 2">
    <name type="scientific">Boudabousia liubingyangii</name>
    <dbReference type="NCBI Taxonomy" id="1921764"/>
    <lineage>
        <taxon>Bacteria</taxon>
        <taxon>Bacillati</taxon>
        <taxon>Actinomycetota</taxon>
        <taxon>Actinomycetes</taxon>
        <taxon>Actinomycetales</taxon>
        <taxon>Actinomycetaceae</taxon>
        <taxon>Boudabousia</taxon>
    </lineage>
</organism>
<dbReference type="OrthoDB" id="9125539at2"/>
<reference evidence="1 2" key="1">
    <citation type="submission" date="2016-11" db="EMBL/GenBank/DDBJ databases">
        <title>Actinomyces gypaetusis sp. nov. isolated from the vulture Gypaetus barbatus in Qinghai Tibet Plateau China.</title>
        <authorList>
            <person name="Meng X."/>
        </authorList>
    </citation>
    <scope>NUCLEOTIDE SEQUENCE [LARGE SCALE GENOMIC DNA]</scope>
    <source>
        <strain evidence="1 2">VUL4_2</strain>
    </source>
</reference>
<sequence length="480" mass="54926">MANFKIQFLTILSEVISSGADIYFVTSSNKQKQKLKNGLEQLLRQKTAKKFFDTEKGAVTSLINSRRGGDRGGHGFIAEKAEVLLSNTENIMNGGGINNVCLDDNSPVDIIRDGTISIQQKFSQSGGSYSLRAVLEHSRKYPDFIENGGIYQIPKDHYEVVKKIYEYSALSQGKEWDGNSEISVKVYNRVRGLLEEIPFKNLEPSKLRYSEVQRGRIQHTIKQYGDKLKKQVRESRSQLAESQLKKTSWNLGFYVLLKGLSEFLNQYIELLEEGKTLSTLTEDDWARILKSVKSEAIFSLLKATIWLLISSGSQGTLIGFNIYSNALRVIYNYWQGKEESPTSRERLEILIELLIPLVVFVAIKVLKISPSTLSLELIIYVVTRVLHRFVDEYRDNKELSQYMESLESPTSLYQRLNQDEQQYAAEIFAELEQFGSMVKKLRSENTQEGFETSVTIARYIGINEEKILKSEKDAREYFLQ</sequence>
<gene>
    <name evidence="1" type="ORF">BSR29_05295</name>
</gene>
<comment type="caution">
    <text evidence="1">The sequence shown here is derived from an EMBL/GenBank/DDBJ whole genome shotgun (WGS) entry which is preliminary data.</text>
</comment>
<dbReference type="AlphaFoldDB" id="A0A1Q5PLG6"/>
<keyword evidence="2" id="KW-1185">Reference proteome</keyword>
<dbReference type="EMBL" id="MQSV01000003">
    <property type="protein sequence ID" value="OKL47901.1"/>
    <property type="molecule type" value="Genomic_DNA"/>
</dbReference>
<name>A0A1Q5PLG6_9ACTO</name>